<organism evidence="2 3">
    <name type="scientific">Pseudolabrys taiwanensis</name>
    <dbReference type="NCBI Taxonomy" id="331696"/>
    <lineage>
        <taxon>Bacteria</taxon>
        <taxon>Pseudomonadati</taxon>
        <taxon>Pseudomonadota</taxon>
        <taxon>Alphaproteobacteria</taxon>
        <taxon>Hyphomicrobiales</taxon>
        <taxon>Xanthobacteraceae</taxon>
        <taxon>Pseudolabrys</taxon>
    </lineage>
</organism>
<evidence type="ECO:0000256" key="1">
    <source>
        <dbReference type="SAM" id="SignalP"/>
    </source>
</evidence>
<evidence type="ECO:0000313" key="3">
    <source>
        <dbReference type="Proteomes" id="UP000254889"/>
    </source>
</evidence>
<evidence type="ECO:0000313" key="2">
    <source>
        <dbReference type="EMBL" id="AXK80814.1"/>
    </source>
</evidence>
<feature type="chain" id="PRO_5017054482" description="DUF4148 domain-containing protein" evidence="1">
    <location>
        <begin position="25"/>
        <end position="95"/>
    </location>
</feature>
<proteinExistence type="predicted"/>
<name>A0A345ZV67_9HYPH</name>
<dbReference type="AlphaFoldDB" id="A0A345ZV67"/>
<keyword evidence="1" id="KW-0732">Signal</keyword>
<sequence>METKMKKLLLSAAVAAVLATPAFAQSYSPDFGTGNINPPVASLQSNEAGSAFAYAPRVHGRMMRDPNAVYSYGQYRGSDPSPYVREELRRDYPQN</sequence>
<keyword evidence="3" id="KW-1185">Reference proteome</keyword>
<dbReference type="KEGG" id="ptaw:DW352_10015"/>
<dbReference type="EMBL" id="CP031417">
    <property type="protein sequence ID" value="AXK80814.1"/>
    <property type="molecule type" value="Genomic_DNA"/>
</dbReference>
<feature type="signal peptide" evidence="1">
    <location>
        <begin position="1"/>
        <end position="24"/>
    </location>
</feature>
<evidence type="ECO:0008006" key="4">
    <source>
        <dbReference type="Google" id="ProtNLM"/>
    </source>
</evidence>
<gene>
    <name evidence="2" type="ORF">DW352_10015</name>
</gene>
<reference evidence="2 3" key="1">
    <citation type="submission" date="2018-07" db="EMBL/GenBank/DDBJ databases">
        <authorList>
            <person name="Quirk P.G."/>
            <person name="Krulwich T.A."/>
        </authorList>
    </citation>
    <scope>NUCLEOTIDE SEQUENCE [LARGE SCALE GENOMIC DNA]</scope>
    <source>
        <strain evidence="2 3">CC-BB4</strain>
    </source>
</reference>
<accession>A0A345ZV67</accession>
<protein>
    <recommendedName>
        <fullName evidence="4">DUF4148 domain-containing protein</fullName>
    </recommendedName>
</protein>
<dbReference type="Proteomes" id="UP000254889">
    <property type="component" value="Chromosome"/>
</dbReference>